<keyword evidence="1" id="KW-0732">Signal</keyword>
<dbReference type="EMBL" id="LLZS01000009">
    <property type="protein sequence ID" value="KUR70319.1"/>
    <property type="molecule type" value="Genomic_DNA"/>
</dbReference>
<evidence type="ECO:0000313" key="3">
    <source>
        <dbReference type="Proteomes" id="UP000058012"/>
    </source>
</evidence>
<comment type="caution">
    <text evidence="2">The sequence shown here is derived from an EMBL/GenBank/DDBJ whole genome shotgun (WGS) entry which is preliminary data.</text>
</comment>
<reference evidence="2 3" key="1">
    <citation type="submission" date="2015-10" db="EMBL/GenBank/DDBJ databases">
        <title>Draft genome sequence of Novosphingobium fuchskuhlense DSM 25065 isolated from a surface water sample of the southwest basin of Lake Grosse Fuchskuhle.</title>
        <authorList>
            <person name="Ruckert C."/>
            <person name="Winkler A."/>
            <person name="Glaeser J."/>
            <person name="Grossart H.-P."/>
            <person name="Kalinowski J."/>
            <person name="Glaeser S."/>
        </authorList>
    </citation>
    <scope>NUCLEOTIDE SEQUENCE [LARGE SCALE GENOMIC DNA]</scope>
    <source>
        <strain evidence="2 3">FNE08-7</strain>
    </source>
</reference>
<protein>
    <submittedName>
        <fullName evidence="2">Uncharacterized protein</fullName>
    </submittedName>
</protein>
<accession>A0A117UT21</accession>
<sequence length="186" mass="20349">MPRFTLMLAPCLALALAGGCAHAAGGKKVPLLPARTLTCDLGHTTNVDTSREQLAKELVFDSYHKLSLFLPPIPVRTTEPPDPAFPVTEKVDKRTRIIADPDKITADMVGPFQRVVDMWPERVEMTAPVGGYKVKVLVITNYDEAAHRAQLFMTNAADLASWDKDKIYAGYCDVAITPTAKAGKLR</sequence>
<evidence type="ECO:0000256" key="1">
    <source>
        <dbReference type="SAM" id="SignalP"/>
    </source>
</evidence>
<keyword evidence="3" id="KW-1185">Reference proteome</keyword>
<feature type="signal peptide" evidence="1">
    <location>
        <begin position="1"/>
        <end position="23"/>
    </location>
</feature>
<organism evidence="2 3">
    <name type="scientific">Novosphingobium fuchskuhlense</name>
    <dbReference type="NCBI Taxonomy" id="1117702"/>
    <lineage>
        <taxon>Bacteria</taxon>
        <taxon>Pseudomonadati</taxon>
        <taxon>Pseudomonadota</taxon>
        <taxon>Alphaproteobacteria</taxon>
        <taxon>Sphingomonadales</taxon>
        <taxon>Sphingomonadaceae</taxon>
        <taxon>Novosphingobium</taxon>
    </lineage>
</organism>
<dbReference type="AlphaFoldDB" id="A0A117UT21"/>
<dbReference type="Proteomes" id="UP000058012">
    <property type="component" value="Unassembled WGS sequence"/>
</dbReference>
<name>A0A117UT21_9SPHN</name>
<dbReference type="OrthoDB" id="7510579at2"/>
<gene>
    <name evidence="2" type="ORF">AQZ52_15845</name>
</gene>
<dbReference type="PROSITE" id="PS51257">
    <property type="entry name" value="PROKAR_LIPOPROTEIN"/>
    <property type="match status" value="1"/>
</dbReference>
<proteinExistence type="predicted"/>
<evidence type="ECO:0000313" key="2">
    <source>
        <dbReference type="EMBL" id="KUR70319.1"/>
    </source>
</evidence>
<feature type="chain" id="PRO_5007156896" evidence="1">
    <location>
        <begin position="24"/>
        <end position="186"/>
    </location>
</feature>
<dbReference type="STRING" id="1117702.AQZ52_15845"/>
<dbReference type="RefSeq" id="WP_067913184.1">
    <property type="nucleotide sequence ID" value="NZ_KQ954246.1"/>
</dbReference>